<feature type="region of interest" description="Disordered" evidence="7">
    <location>
        <begin position="761"/>
        <end position="806"/>
    </location>
</feature>
<comment type="subcellular location">
    <subcellularLocation>
        <location evidence="6">Cell outer membrane</location>
    </subcellularLocation>
    <subcellularLocation>
        <location evidence="1">Membrane</location>
    </subcellularLocation>
</comment>
<dbReference type="Pfam" id="PF03958">
    <property type="entry name" value="Secretin_N"/>
    <property type="match status" value="3"/>
</dbReference>
<evidence type="ECO:0000256" key="1">
    <source>
        <dbReference type="ARBA" id="ARBA00004370"/>
    </source>
</evidence>
<gene>
    <name evidence="11" type="ORF">OP10G_4206</name>
</gene>
<dbReference type="HOGENOM" id="CLU_006756_1_0_0"/>
<dbReference type="InterPro" id="IPR050810">
    <property type="entry name" value="Bact_Secretion_Sys_Channel"/>
</dbReference>
<proteinExistence type="inferred from homology"/>
<feature type="compositionally biased region" description="Low complexity" evidence="7">
    <location>
        <begin position="382"/>
        <end position="401"/>
    </location>
</feature>
<dbReference type="InterPro" id="IPR004846">
    <property type="entry name" value="T2SS/T3SS_dom"/>
</dbReference>
<dbReference type="InterPro" id="IPR038591">
    <property type="entry name" value="NolW-like_sf"/>
</dbReference>
<evidence type="ECO:0000313" key="11">
    <source>
        <dbReference type="EMBL" id="AIE87574.1"/>
    </source>
</evidence>
<feature type="region of interest" description="Disordered" evidence="7">
    <location>
        <begin position="193"/>
        <end position="215"/>
    </location>
</feature>
<protein>
    <submittedName>
        <fullName evidence="11">General secretion pathway protein D</fullName>
    </submittedName>
</protein>
<dbReference type="GO" id="GO:0015627">
    <property type="term" value="C:type II protein secretion system complex"/>
    <property type="evidence" value="ECO:0007669"/>
    <property type="project" value="TreeGrafter"/>
</dbReference>
<evidence type="ECO:0000256" key="6">
    <source>
        <dbReference type="RuleBase" id="RU004004"/>
    </source>
</evidence>
<dbReference type="GO" id="GO:0009279">
    <property type="term" value="C:cell outer membrane"/>
    <property type="evidence" value="ECO:0007669"/>
    <property type="project" value="UniProtKB-SubCell"/>
</dbReference>
<feature type="region of interest" description="Disordered" evidence="7">
    <location>
        <begin position="369"/>
        <end position="406"/>
    </location>
</feature>
<evidence type="ECO:0000259" key="9">
    <source>
        <dbReference type="Pfam" id="PF03958"/>
    </source>
</evidence>
<dbReference type="Gene3D" id="3.30.1370.120">
    <property type="match status" value="3"/>
</dbReference>
<evidence type="ECO:0000259" key="8">
    <source>
        <dbReference type="Pfam" id="PF00263"/>
    </source>
</evidence>
<dbReference type="PROSITE" id="PS00875">
    <property type="entry name" value="T2SP_D"/>
    <property type="match status" value="1"/>
</dbReference>
<evidence type="ECO:0000313" key="12">
    <source>
        <dbReference type="Proteomes" id="UP000027982"/>
    </source>
</evidence>
<dbReference type="Pfam" id="PF00263">
    <property type="entry name" value="Secretin"/>
    <property type="match status" value="1"/>
</dbReference>
<dbReference type="InterPro" id="IPR049371">
    <property type="entry name" value="GspD-like_N0"/>
</dbReference>
<dbReference type="InterPro" id="IPR005644">
    <property type="entry name" value="NolW-like"/>
</dbReference>
<evidence type="ECO:0000256" key="2">
    <source>
        <dbReference type="ARBA" id="ARBA00022692"/>
    </source>
</evidence>
<dbReference type="AlphaFoldDB" id="A0A068NYX3"/>
<dbReference type="KEGG" id="fgi:OP10G_4206"/>
<evidence type="ECO:0000256" key="3">
    <source>
        <dbReference type="ARBA" id="ARBA00022729"/>
    </source>
</evidence>
<organism evidence="11 12">
    <name type="scientific">Fimbriimonas ginsengisoli Gsoil 348</name>
    <dbReference type="NCBI Taxonomy" id="661478"/>
    <lineage>
        <taxon>Bacteria</taxon>
        <taxon>Bacillati</taxon>
        <taxon>Armatimonadota</taxon>
        <taxon>Fimbriimonadia</taxon>
        <taxon>Fimbriimonadales</taxon>
        <taxon>Fimbriimonadaceae</taxon>
        <taxon>Fimbriimonas</taxon>
    </lineage>
</organism>
<keyword evidence="12" id="KW-1185">Reference proteome</keyword>
<feature type="domain" description="NolW-like" evidence="9">
    <location>
        <begin position="346"/>
        <end position="520"/>
    </location>
</feature>
<name>A0A068NYX3_FIMGI</name>
<evidence type="ECO:0000259" key="10">
    <source>
        <dbReference type="Pfam" id="PF21305"/>
    </source>
</evidence>
<comment type="similarity">
    <text evidence="5">Belongs to the bacterial secretin family.</text>
</comment>
<accession>A0A068NYX3</accession>
<feature type="compositionally biased region" description="Polar residues" evidence="7">
    <location>
        <begin position="455"/>
        <end position="466"/>
    </location>
</feature>
<evidence type="ECO:0000256" key="5">
    <source>
        <dbReference type="RuleBase" id="RU004003"/>
    </source>
</evidence>
<feature type="compositionally biased region" description="Low complexity" evidence="7">
    <location>
        <begin position="197"/>
        <end position="209"/>
    </location>
</feature>
<evidence type="ECO:0000256" key="7">
    <source>
        <dbReference type="SAM" id="MobiDB-lite"/>
    </source>
</evidence>
<feature type="region of interest" description="Disordered" evidence="7">
    <location>
        <begin position="448"/>
        <end position="470"/>
    </location>
</feature>
<keyword evidence="2" id="KW-0812">Transmembrane</keyword>
<dbReference type="PANTHER" id="PTHR30332">
    <property type="entry name" value="PROBABLE GENERAL SECRETION PATHWAY PROTEIN D"/>
    <property type="match status" value="1"/>
</dbReference>
<dbReference type="STRING" id="661478.OP10G_4206"/>
<feature type="domain" description="GspD-like N0" evidence="10">
    <location>
        <begin position="34"/>
        <end position="100"/>
    </location>
</feature>
<dbReference type="InterPro" id="IPR004845">
    <property type="entry name" value="T2SS_GspD_CS"/>
</dbReference>
<dbReference type="Pfam" id="PF21305">
    <property type="entry name" value="type_II_gspD_N0"/>
    <property type="match status" value="1"/>
</dbReference>
<keyword evidence="4" id="KW-0472">Membrane</keyword>
<sequence>MPVMAMGQFVTGANGETGRPWEDFKLNPKSRIKLDYRNSNIDMILSMYQKATGITIVKDPNLVGGLTLTSAKPVSLNDAFQILSTTLSLKGFDMAKDGNLLVIRQKNKNANAGRPSFDPSALAGLMGGGGDQPQNKLQVYPIKYANASQLARVVNDVFTPSGAGTNPFARFGQGGGGGGFQFRGGGGPGGRGGFQFPGGFNFGQNQNQPNVRASSDDFSNSVIVNAPENDQRQVSDLIKQLDKIVDEPLQSKVFHLQYAASDDLLALVQNLLSANVPRGRGGATTQATQGPGAFFNAIRGQTAGSGTVTSDPYTNSLVVTATPENMALVTKVITELDVKVESQSSTVVIPLRNAKSDDVAGLLNQAFGQRQGTGTNRGGANNGNRPNTGNNATNRGNTGRNNGLGGNIGVPGNAMAQEIPVELQDPNATEGELMTNIVAQGFGGGGGFFGGGGQNQRRPGQTSGQQAARDANGNVVNVRDLTGQVTTISDPNTNSIIVVTTPENADIIRGIIEQIDRIPEQVMIETIITEATLDKTNRFGVEWKFAQSNPFGTKSTSSTATTGFGLQNSTPALGGFSYTLTGGSLSAFLNALQQDDKFQVLSTPRIFTSNNVQAEINISQSVPYITQSRQDANGNFTYSYSFQDVGIVLTVTPRITSNGYVTMEVSQTANDLQGFTTFNAPIVNKRTADTTVSVKDGETIILGGIIRSTVTSSVKKVPLLGDIPLLGNLFKSRSKEDQKTELLVFLTPRIVRDPAEARRLREEGMKDMSPDTQKGLNNLIKKPTTPPPAVTPGTGTVKGDKKNGGS</sequence>
<keyword evidence="3" id="KW-0732">Signal</keyword>
<feature type="domain" description="NolW-like" evidence="9">
    <location>
        <begin position="251"/>
        <end position="340"/>
    </location>
</feature>
<keyword evidence="6" id="KW-0813">Transport</keyword>
<feature type="domain" description="NolW-like" evidence="9">
    <location>
        <begin position="138"/>
        <end position="243"/>
    </location>
</feature>
<dbReference type="InterPro" id="IPR001775">
    <property type="entry name" value="GspD/PilQ"/>
</dbReference>
<dbReference type="PRINTS" id="PR00811">
    <property type="entry name" value="BCTERIALGSPD"/>
</dbReference>
<feature type="domain" description="Type II/III secretion system secretin-like" evidence="8">
    <location>
        <begin position="591"/>
        <end position="752"/>
    </location>
</feature>
<reference evidence="11 12" key="1">
    <citation type="journal article" date="2014" name="PLoS ONE">
        <title>The first complete genome sequence of the class fimbriimonadia in the phylum armatimonadetes.</title>
        <authorList>
            <person name="Hu Z.Y."/>
            <person name="Wang Y.Z."/>
            <person name="Im W.T."/>
            <person name="Wang S.Y."/>
            <person name="Zhao G.P."/>
            <person name="Zheng H.J."/>
            <person name="Quan Z.X."/>
        </authorList>
    </citation>
    <scope>NUCLEOTIDE SEQUENCE [LARGE SCALE GENOMIC DNA]</scope>
    <source>
        <strain evidence="11">Gsoil 348</strain>
    </source>
</reference>
<dbReference type="PANTHER" id="PTHR30332:SF24">
    <property type="entry name" value="SECRETIN GSPD-RELATED"/>
    <property type="match status" value="1"/>
</dbReference>
<dbReference type="eggNOG" id="COG1450">
    <property type="taxonomic scope" value="Bacteria"/>
</dbReference>
<dbReference type="GO" id="GO:0009306">
    <property type="term" value="P:protein secretion"/>
    <property type="evidence" value="ECO:0007669"/>
    <property type="project" value="InterPro"/>
</dbReference>
<dbReference type="Gene3D" id="3.55.50.30">
    <property type="match status" value="1"/>
</dbReference>
<evidence type="ECO:0000256" key="4">
    <source>
        <dbReference type="ARBA" id="ARBA00023136"/>
    </source>
</evidence>
<dbReference type="Proteomes" id="UP000027982">
    <property type="component" value="Chromosome"/>
</dbReference>
<dbReference type="EMBL" id="CP007139">
    <property type="protein sequence ID" value="AIE87574.1"/>
    <property type="molecule type" value="Genomic_DNA"/>
</dbReference>